<sequence length="44" mass="5243">MLTVKTIEKNKAEKTEKIKYILYAENLFVIKLPPLYFKDKVVNQ</sequence>
<protein>
    <submittedName>
        <fullName evidence="1">Uncharacterized protein</fullName>
    </submittedName>
</protein>
<reference evidence="1" key="1">
    <citation type="submission" date="2019-08" db="EMBL/GenBank/DDBJ databases">
        <authorList>
            <person name="Kucharzyk K."/>
            <person name="Murdoch R.W."/>
            <person name="Higgins S."/>
            <person name="Loffler F."/>
        </authorList>
    </citation>
    <scope>NUCLEOTIDE SEQUENCE</scope>
</reference>
<name>A0A645DEZ1_9ZZZZ</name>
<evidence type="ECO:0000313" key="1">
    <source>
        <dbReference type="EMBL" id="MPM88014.1"/>
    </source>
</evidence>
<organism evidence="1">
    <name type="scientific">bioreactor metagenome</name>
    <dbReference type="NCBI Taxonomy" id="1076179"/>
    <lineage>
        <taxon>unclassified sequences</taxon>
        <taxon>metagenomes</taxon>
        <taxon>ecological metagenomes</taxon>
    </lineage>
</organism>
<accession>A0A645DEZ1</accession>
<proteinExistence type="predicted"/>
<dbReference type="AlphaFoldDB" id="A0A645DEZ1"/>
<dbReference type="EMBL" id="VSSQ01035718">
    <property type="protein sequence ID" value="MPM88014.1"/>
    <property type="molecule type" value="Genomic_DNA"/>
</dbReference>
<comment type="caution">
    <text evidence="1">The sequence shown here is derived from an EMBL/GenBank/DDBJ whole genome shotgun (WGS) entry which is preliminary data.</text>
</comment>
<gene>
    <name evidence="1" type="ORF">SDC9_135115</name>
</gene>